<dbReference type="PROSITE" id="PS50097">
    <property type="entry name" value="BTB"/>
    <property type="match status" value="1"/>
</dbReference>
<keyword evidence="8" id="KW-1185">Reference proteome</keyword>
<feature type="compositionally biased region" description="Polar residues" evidence="5">
    <location>
        <begin position="567"/>
        <end position="578"/>
    </location>
</feature>
<dbReference type="EMBL" id="LUCM01001534">
    <property type="protein sequence ID" value="KAA0198732.1"/>
    <property type="molecule type" value="Genomic_DNA"/>
</dbReference>
<protein>
    <submittedName>
        <fullName evidence="7">Speckle-type POZ protein</fullName>
    </submittedName>
</protein>
<feature type="compositionally biased region" description="Low complexity" evidence="5">
    <location>
        <begin position="593"/>
        <end position="603"/>
    </location>
</feature>
<dbReference type="Pfam" id="PF00651">
    <property type="entry name" value="BTB"/>
    <property type="match status" value="1"/>
</dbReference>
<accession>A0A8E0VP26</accession>
<feature type="compositionally biased region" description="Low complexity" evidence="5">
    <location>
        <begin position="536"/>
        <end position="566"/>
    </location>
</feature>
<reference evidence="7" key="1">
    <citation type="submission" date="2019-05" db="EMBL/GenBank/DDBJ databases">
        <title>Annotation for the trematode Fasciolopsis buski.</title>
        <authorList>
            <person name="Choi Y.-J."/>
        </authorList>
    </citation>
    <scope>NUCLEOTIDE SEQUENCE</scope>
    <source>
        <strain evidence="7">HT</strain>
        <tissue evidence="7">Whole worm</tissue>
    </source>
</reference>
<evidence type="ECO:0000313" key="8">
    <source>
        <dbReference type="Proteomes" id="UP000728185"/>
    </source>
</evidence>
<dbReference type="Proteomes" id="UP000728185">
    <property type="component" value="Unassembled WGS sequence"/>
</dbReference>
<dbReference type="OrthoDB" id="6359816at2759"/>
<feature type="compositionally biased region" description="Polar residues" evidence="5">
    <location>
        <begin position="445"/>
        <end position="461"/>
    </location>
</feature>
<keyword evidence="3" id="KW-0833">Ubl conjugation pathway</keyword>
<dbReference type="SMART" id="SM00225">
    <property type="entry name" value="BTB"/>
    <property type="match status" value="1"/>
</dbReference>
<dbReference type="AlphaFoldDB" id="A0A8E0VP26"/>
<evidence type="ECO:0000256" key="3">
    <source>
        <dbReference type="ARBA" id="ARBA00022786"/>
    </source>
</evidence>
<dbReference type="InterPro" id="IPR011333">
    <property type="entry name" value="SKP1/BTB/POZ_sf"/>
</dbReference>
<feature type="region of interest" description="Disordered" evidence="5">
    <location>
        <begin position="334"/>
        <end position="357"/>
    </location>
</feature>
<comment type="similarity">
    <text evidence="2">Belongs to the Tdpoz family.</text>
</comment>
<feature type="domain" description="BTB" evidence="6">
    <location>
        <begin position="604"/>
        <end position="672"/>
    </location>
</feature>
<evidence type="ECO:0000256" key="4">
    <source>
        <dbReference type="ARBA" id="ARBA00023242"/>
    </source>
</evidence>
<keyword evidence="4" id="KW-0539">Nucleus</keyword>
<dbReference type="GO" id="GO:0005634">
    <property type="term" value="C:nucleus"/>
    <property type="evidence" value="ECO:0007669"/>
    <property type="project" value="UniProtKB-SubCell"/>
</dbReference>
<feature type="compositionally biased region" description="Low complexity" evidence="5">
    <location>
        <begin position="76"/>
        <end position="95"/>
    </location>
</feature>
<evidence type="ECO:0000313" key="7">
    <source>
        <dbReference type="EMBL" id="KAA0198732.1"/>
    </source>
</evidence>
<dbReference type="SUPFAM" id="SSF54695">
    <property type="entry name" value="POZ domain"/>
    <property type="match status" value="1"/>
</dbReference>
<evidence type="ECO:0000256" key="5">
    <source>
        <dbReference type="SAM" id="MobiDB-lite"/>
    </source>
</evidence>
<evidence type="ECO:0000256" key="1">
    <source>
        <dbReference type="ARBA" id="ARBA00004123"/>
    </source>
</evidence>
<proteinExistence type="inferred from homology"/>
<feature type="compositionally biased region" description="Low complexity" evidence="5">
    <location>
        <begin position="393"/>
        <end position="413"/>
    </location>
</feature>
<dbReference type="Pfam" id="PF24570">
    <property type="entry name" value="BACK_BPM_SPOP"/>
    <property type="match status" value="1"/>
</dbReference>
<evidence type="ECO:0000259" key="6">
    <source>
        <dbReference type="PROSITE" id="PS50097"/>
    </source>
</evidence>
<dbReference type="InterPro" id="IPR000210">
    <property type="entry name" value="BTB/POZ_dom"/>
</dbReference>
<dbReference type="FunFam" id="3.30.710.10:FF:000159">
    <property type="entry name" value="Speckle-type POZ protein B"/>
    <property type="match status" value="1"/>
</dbReference>
<feature type="compositionally biased region" description="Basic residues" evidence="5">
    <location>
        <begin position="481"/>
        <end position="490"/>
    </location>
</feature>
<feature type="compositionally biased region" description="Basic residues" evidence="5">
    <location>
        <begin position="193"/>
        <end position="203"/>
    </location>
</feature>
<feature type="compositionally biased region" description="Low complexity" evidence="5">
    <location>
        <begin position="426"/>
        <end position="444"/>
    </location>
</feature>
<comment type="caution">
    <text evidence="7">The sequence shown here is derived from an EMBL/GenBank/DDBJ whole genome shotgun (WGS) entry which is preliminary data.</text>
</comment>
<feature type="region of interest" description="Disordered" evidence="5">
    <location>
        <begin position="115"/>
        <end position="180"/>
    </location>
</feature>
<feature type="compositionally biased region" description="Polar residues" evidence="5">
    <location>
        <begin position="245"/>
        <end position="261"/>
    </location>
</feature>
<feature type="region of interest" description="Disordered" evidence="5">
    <location>
        <begin position="70"/>
        <end position="95"/>
    </location>
</feature>
<name>A0A8E0VP26_9TREM</name>
<dbReference type="Gene3D" id="1.25.40.420">
    <property type="match status" value="1"/>
</dbReference>
<dbReference type="Gene3D" id="3.30.710.10">
    <property type="entry name" value="Potassium Channel Kv1.1, Chain A"/>
    <property type="match status" value="1"/>
</dbReference>
<dbReference type="PANTHER" id="PTHR24413">
    <property type="entry name" value="SPECKLE-TYPE POZ PROTEIN"/>
    <property type="match status" value="1"/>
</dbReference>
<dbReference type="InterPro" id="IPR056423">
    <property type="entry name" value="BACK_BPM_SPOP"/>
</dbReference>
<feature type="region of interest" description="Disordered" evidence="5">
    <location>
        <begin position="193"/>
        <end position="261"/>
    </location>
</feature>
<feature type="non-terminal residue" evidence="7">
    <location>
        <position position="783"/>
    </location>
</feature>
<feature type="region of interest" description="Disordered" evidence="5">
    <location>
        <begin position="388"/>
        <end position="605"/>
    </location>
</feature>
<gene>
    <name evidence="7" type="ORF">FBUS_07005</name>
</gene>
<evidence type="ECO:0000256" key="2">
    <source>
        <dbReference type="ARBA" id="ARBA00010846"/>
    </source>
</evidence>
<organism evidence="7 8">
    <name type="scientific">Fasciolopsis buskii</name>
    <dbReference type="NCBI Taxonomy" id="27845"/>
    <lineage>
        <taxon>Eukaryota</taxon>
        <taxon>Metazoa</taxon>
        <taxon>Spiralia</taxon>
        <taxon>Lophotrochozoa</taxon>
        <taxon>Platyhelminthes</taxon>
        <taxon>Trematoda</taxon>
        <taxon>Digenea</taxon>
        <taxon>Plagiorchiida</taxon>
        <taxon>Echinostomata</taxon>
        <taxon>Echinostomatoidea</taxon>
        <taxon>Fasciolidae</taxon>
        <taxon>Fasciolopsis</taxon>
    </lineage>
</organism>
<feature type="compositionally biased region" description="Acidic residues" evidence="5">
    <location>
        <begin position="123"/>
        <end position="171"/>
    </location>
</feature>
<dbReference type="CDD" id="cd14821">
    <property type="entry name" value="BACK_SPOP_like"/>
    <property type="match status" value="1"/>
</dbReference>
<comment type="subcellular location">
    <subcellularLocation>
        <location evidence="1">Nucleus</location>
    </subcellularLocation>
</comment>
<feature type="compositionally biased region" description="Low complexity" evidence="5">
    <location>
        <begin position="491"/>
        <end position="515"/>
    </location>
</feature>
<sequence length="783" mass="83206">QVSVVGETLSECGQVNIQPITVPECNLHEDIGSLLFKQILTDVTLVVVSNANQSSDCKCQTPFSLIHGSSNGGSNVGSNDNGNSGNNTTTGSASSIVTNTTAHVLARADMNKKYSRFDRGGTDDDADDGDGDLDEEEQEDIEETEDFDEDDEVDDDDPDQEQEGEEREDDSQVYRSSRVSCASTDEAVHISLHHHSHHSHHHQQTQYQQQSQQQQPQQQTPSDRGESEATPRCSETPNALGVGTGTNEHAPSNTYMNSNSGIHLAPTSTTIPIMTKGVPTGTASPGRYTCANASAMEGNIFKPLIDTSNPPNSVSGTTVGANPTSGSVDWLFTPSSSNFTQPVQPSPPPTEDHEASRAGTEISCDMCGSNSLTPLKLDSHRCRNCGRTSNAVPSTSSVLPTTSTPSCSSASRPHATPSTATADMVGSSSGNSGNATSGSNGLGNAFQSCTHSSHGASTSTKVKNELNEGTVEAETSGGTTRVRRSTRRRTTNNSNSNNNSSTPNSNSNTGNTNRNAAGHGTSNAPTRSSRSRASRDAALGTTVTKAASTTTSVAATTTSSTHASPTQSGIGQTTNLINGGSGDHLNKSVKLTSSSSPGLGDSSQNIVTTASNGGFILRQFEAHKAILAARSPVFAAMFEHGMEESRANRVEITDMEPDTLAEVLRYIYTGQVIGLDKLAHDLLAAADKYQLERLKTMCEEALVESLTVENACDILGLADTHNAEQLKAHTLEFIMLHAHDVCETEGYEQLVRHRPRLLNECFRSLASQQLPLRCWARKRPRQV</sequence>
<feature type="compositionally biased region" description="Low complexity" evidence="5">
    <location>
        <begin position="204"/>
        <end position="222"/>
    </location>
</feature>
<feature type="compositionally biased region" description="Polar residues" evidence="5">
    <location>
        <begin position="334"/>
        <end position="343"/>
    </location>
</feature>